<gene>
    <name evidence="2" type="ORF">JOF36_006079</name>
</gene>
<dbReference type="InterPro" id="IPR037523">
    <property type="entry name" value="VOC_core"/>
</dbReference>
<dbReference type="RefSeq" id="WP_210033634.1">
    <property type="nucleotide sequence ID" value="NZ_JAGINU010000001.1"/>
</dbReference>
<dbReference type="Gene3D" id="3.10.180.10">
    <property type="entry name" value="2,3-Dihydroxybiphenyl 1,2-Dioxygenase, domain 1"/>
    <property type="match status" value="1"/>
</dbReference>
<evidence type="ECO:0000313" key="2">
    <source>
        <dbReference type="EMBL" id="MBP2370383.1"/>
    </source>
</evidence>
<evidence type="ECO:0000259" key="1">
    <source>
        <dbReference type="PROSITE" id="PS51819"/>
    </source>
</evidence>
<proteinExistence type="predicted"/>
<name>A0ABS4W2N9_9PSEU</name>
<keyword evidence="3" id="KW-1185">Reference proteome</keyword>
<dbReference type="PROSITE" id="PS51819">
    <property type="entry name" value="VOC"/>
    <property type="match status" value="1"/>
</dbReference>
<sequence>MADLNHTIVHSRDKRAGALYLTEILGLPQPKPFGPFEVVETGNGVSLDYIDADEGAEITPQHYAFLVTDAEFDATFDRLTTRGQQYWADPGANRAGEINTNDGGRGIYFADPSGHWLEIITVPYGG</sequence>
<protein>
    <submittedName>
        <fullName evidence="2">Catechol 2,3-dioxygenase-like lactoylglutathione lyase family enzyme</fullName>
    </submittedName>
</protein>
<dbReference type="EMBL" id="JAGINU010000001">
    <property type="protein sequence ID" value="MBP2370383.1"/>
    <property type="molecule type" value="Genomic_DNA"/>
</dbReference>
<dbReference type="Pfam" id="PF00903">
    <property type="entry name" value="Glyoxalase"/>
    <property type="match status" value="1"/>
</dbReference>
<accession>A0ABS4W2N9</accession>
<dbReference type="Proteomes" id="UP001519295">
    <property type="component" value="Unassembled WGS sequence"/>
</dbReference>
<dbReference type="CDD" id="cd08351">
    <property type="entry name" value="ChaP_like"/>
    <property type="match status" value="1"/>
</dbReference>
<comment type="caution">
    <text evidence="2">The sequence shown here is derived from an EMBL/GenBank/DDBJ whole genome shotgun (WGS) entry which is preliminary data.</text>
</comment>
<dbReference type="InterPro" id="IPR029068">
    <property type="entry name" value="Glyas_Bleomycin-R_OHBP_Dase"/>
</dbReference>
<dbReference type="SUPFAM" id="SSF54593">
    <property type="entry name" value="Glyoxalase/Bleomycin resistance protein/Dihydroxybiphenyl dioxygenase"/>
    <property type="match status" value="1"/>
</dbReference>
<dbReference type="InterPro" id="IPR004360">
    <property type="entry name" value="Glyas_Fos-R_dOase_dom"/>
</dbReference>
<organism evidence="2 3">
    <name type="scientific">Pseudonocardia parietis</name>
    <dbReference type="NCBI Taxonomy" id="570936"/>
    <lineage>
        <taxon>Bacteria</taxon>
        <taxon>Bacillati</taxon>
        <taxon>Actinomycetota</taxon>
        <taxon>Actinomycetes</taxon>
        <taxon>Pseudonocardiales</taxon>
        <taxon>Pseudonocardiaceae</taxon>
        <taxon>Pseudonocardia</taxon>
    </lineage>
</organism>
<feature type="domain" description="VOC" evidence="1">
    <location>
        <begin position="3"/>
        <end position="122"/>
    </location>
</feature>
<evidence type="ECO:0000313" key="3">
    <source>
        <dbReference type="Proteomes" id="UP001519295"/>
    </source>
</evidence>
<reference evidence="2 3" key="1">
    <citation type="submission" date="2021-03" db="EMBL/GenBank/DDBJ databases">
        <title>Sequencing the genomes of 1000 actinobacteria strains.</title>
        <authorList>
            <person name="Klenk H.-P."/>
        </authorList>
    </citation>
    <scope>NUCLEOTIDE SEQUENCE [LARGE SCALE GENOMIC DNA]</scope>
    <source>
        <strain evidence="2 3">DSM 45256</strain>
    </source>
</reference>